<dbReference type="NCBIfam" id="TIGR03303">
    <property type="entry name" value="OM_YaeT"/>
    <property type="match status" value="1"/>
</dbReference>
<dbReference type="GO" id="GO:0051205">
    <property type="term" value="P:protein insertion into membrane"/>
    <property type="evidence" value="ECO:0007669"/>
    <property type="project" value="UniProtKB-UniRule"/>
</dbReference>
<evidence type="ECO:0000259" key="11">
    <source>
        <dbReference type="PROSITE" id="PS51779"/>
    </source>
</evidence>
<dbReference type="Pfam" id="PF01103">
    <property type="entry name" value="Omp85"/>
    <property type="match status" value="1"/>
</dbReference>
<dbReference type="PIRSF" id="PIRSF006076">
    <property type="entry name" value="OM_assembly_OMP85"/>
    <property type="match status" value="1"/>
</dbReference>
<comment type="subcellular location">
    <subcellularLocation>
        <location evidence="8">Cell outer membrane</location>
    </subcellularLocation>
    <subcellularLocation>
        <location evidence="1">Membrane</location>
    </subcellularLocation>
</comment>
<dbReference type="AlphaFoldDB" id="A0A846N2Z2"/>
<dbReference type="InterPro" id="IPR039910">
    <property type="entry name" value="D15-like"/>
</dbReference>
<keyword evidence="13" id="KW-1185">Reference proteome</keyword>
<dbReference type="GO" id="GO:0043165">
    <property type="term" value="P:Gram-negative-bacterium-type cell outer membrane assembly"/>
    <property type="evidence" value="ECO:0007669"/>
    <property type="project" value="UniProtKB-UniRule"/>
</dbReference>
<keyword evidence="3 8" id="KW-0812">Transmembrane</keyword>
<accession>A0A846N2Z2</accession>
<dbReference type="PANTHER" id="PTHR12815">
    <property type="entry name" value="SORTING AND ASSEMBLY MACHINERY SAMM50 PROTEIN FAMILY MEMBER"/>
    <property type="match status" value="1"/>
</dbReference>
<gene>
    <name evidence="8" type="primary">bamA</name>
    <name evidence="12" type="ORF">FHS83_002910</name>
</gene>
<comment type="similarity">
    <text evidence="8">Belongs to the BamA family.</text>
</comment>
<dbReference type="Gene3D" id="3.10.20.310">
    <property type="entry name" value="membrane protein fhac"/>
    <property type="match status" value="5"/>
</dbReference>
<dbReference type="InterPro" id="IPR023707">
    <property type="entry name" value="OM_assembly_BamA"/>
</dbReference>
<feature type="domain" description="POTRA" evidence="11">
    <location>
        <begin position="126"/>
        <end position="203"/>
    </location>
</feature>
<comment type="subunit">
    <text evidence="8">Part of the Bam complex.</text>
</comment>
<feature type="chain" id="PRO_5033171016" description="Outer membrane protein assembly factor BamA" evidence="8">
    <location>
        <begin position="36"/>
        <end position="797"/>
    </location>
</feature>
<dbReference type="HAMAP" id="MF_01430">
    <property type="entry name" value="OM_assembly_BamA"/>
    <property type="match status" value="1"/>
</dbReference>
<dbReference type="GO" id="GO:0009279">
    <property type="term" value="C:cell outer membrane"/>
    <property type="evidence" value="ECO:0007669"/>
    <property type="project" value="UniProtKB-SubCell"/>
</dbReference>
<dbReference type="PROSITE" id="PS51779">
    <property type="entry name" value="POTRA"/>
    <property type="match status" value="3"/>
</dbReference>
<evidence type="ECO:0000256" key="7">
    <source>
        <dbReference type="ARBA" id="ARBA00023237"/>
    </source>
</evidence>
<evidence type="ECO:0000313" key="12">
    <source>
        <dbReference type="EMBL" id="NIK89592.1"/>
    </source>
</evidence>
<evidence type="ECO:0000313" key="13">
    <source>
        <dbReference type="Proteomes" id="UP000570514"/>
    </source>
</evidence>
<feature type="signal peptide" evidence="8">
    <location>
        <begin position="1"/>
        <end position="35"/>
    </location>
</feature>
<dbReference type="PANTHER" id="PTHR12815:SF23">
    <property type="entry name" value="OUTER MEMBRANE PROTEIN ASSEMBLY FACTOR BAMA"/>
    <property type="match status" value="1"/>
</dbReference>
<keyword evidence="6 8" id="KW-0472">Membrane</keyword>
<feature type="domain" description="POTRA" evidence="11">
    <location>
        <begin position="379"/>
        <end position="452"/>
    </location>
</feature>
<evidence type="ECO:0000256" key="6">
    <source>
        <dbReference type="ARBA" id="ARBA00023136"/>
    </source>
</evidence>
<name>A0A846N2Z2_9PROT</name>
<evidence type="ECO:0000256" key="1">
    <source>
        <dbReference type="ARBA" id="ARBA00004370"/>
    </source>
</evidence>
<dbReference type="InterPro" id="IPR000184">
    <property type="entry name" value="Bac_surfAg_D15"/>
</dbReference>
<evidence type="ECO:0000256" key="9">
    <source>
        <dbReference type="NCBIfam" id="TIGR03303"/>
    </source>
</evidence>
<dbReference type="Pfam" id="PF07244">
    <property type="entry name" value="POTRA"/>
    <property type="match status" value="5"/>
</dbReference>
<feature type="compositionally biased region" description="Low complexity" evidence="10">
    <location>
        <begin position="45"/>
        <end position="56"/>
    </location>
</feature>
<dbReference type="EMBL" id="JAASRM010000001">
    <property type="protein sequence ID" value="NIK89592.1"/>
    <property type="molecule type" value="Genomic_DNA"/>
</dbReference>
<evidence type="ECO:0000256" key="8">
    <source>
        <dbReference type="HAMAP-Rule" id="MF_01430"/>
    </source>
</evidence>
<evidence type="ECO:0000256" key="5">
    <source>
        <dbReference type="ARBA" id="ARBA00022737"/>
    </source>
</evidence>
<proteinExistence type="inferred from homology"/>
<keyword evidence="5 8" id="KW-0677">Repeat</keyword>
<keyword evidence="4 8" id="KW-0732">Signal</keyword>
<dbReference type="Gene3D" id="2.40.160.50">
    <property type="entry name" value="membrane protein fhac: a member of the omp85/tpsb transporter family"/>
    <property type="match status" value="1"/>
</dbReference>
<sequence precursor="true">MNTKALFARLKRVAPATLVLTSVAMGVAVVPSADAQRAAAPNPSQPGAEPAAEQAPPAVVRRITVTGAQRIEAATILTYITLHEGDTYSESASDRALKALFATGLFSDVKINFDGSIMTVHVVENPIINRVDFEGNSKVTTKDLEKESQMKPRMVFTRAKVQSDVQRIIELYRRNGKFAASVDPQIIQRPQNRVDLIYSINEGPTTGVSRITFSGNKAFDDSTLRKQIATEESAWWRILATNDNYDPDRLLFDKAQLHNFYATRGYADFQVTSAVAELTPDHSSFYITFTMDEGKKYNFGKVELVSRIKELPAQALRPLVDIKDGDLYNQDRVEKLKDKIVNAVGSKGYASADVAVRLRRDPESHKIDLVLRIEQGPRVYVDKINVVGNNRTLDRVIRRELRFQEGDAFNRDLIDRSRTRIRALGFFKDVTIKNAAGSRPDKTDITVNVEEMSTGEVSLGAGYSSTSSFVGEFSYTERNLFGRGQFVRGSVSMSSISKQYQLSFTEPWFLDRPLAAGIDLYKWVTNYNQANYQGDVTAAGLRLGFPTSEYGSVQLRYTFRVNKISPYSGAPTSLLQEIQLYGNQTNTSLIGFTFGYNTLDDYLKPTKGVMFSLSQDFAGLGTGLKFLKTEASWTGYRPLFWDMVGQLTLGSGFIQGYGGSTVPIEERFFRGGDTFRGFKLAGIGPRDTSYQGDYGALGGDFYAQGSAQARLPDILPADYGMQFALFSDFGTLGHLDTPFRGAVYPNVKDNLAFRASAGISVKWKSPFGPVQIDLGVPVVKTSYDKTEFIHFSAGTGM</sequence>
<protein>
    <recommendedName>
        <fullName evidence="8 9">Outer membrane protein assembly factor BamA</fullName>
    </recommendedName>
</protein>
<dbReference type="InterPro" id="IPR010827">
    <property type="entry name" value="BamA/TamA_POTRA"/>
</dbReference>
<reference evidence="12 13" key="1">
    <citation type="submission" date="2020-03" db="EMBL/GenBank/DDBJ databases">
        <title>Genomic Encyclopedia of Type Strains, Phase IV (KMG-IV): sequencing the most valuable type-strain genomes for metagenomic binning, comparative biology and taxonomic classification.</title>
        <authorList>
            <person name="Goeker M."/>
        </authorList>
    </citation>
    <scope>NUCLEOTIDE SEQUENCE [LARGE SCALE GENOMIC DNA]</scope>
    <source>
        <strain evidence="12 13">DSM 19867</strain>
    </source>
</reference>
<comment type="function">
    <text evidence="8">Part of the outer membrane protein assembly complex, which is involved in assembly and insertion of beta-barrel proteins into the outer membrane.</text>
</comment>
<keyword evidence="2 8" id="KW-1134">Transmembrane beta strand</keyword>
<dbReference type="RefSeq" id="WP_167083666.1">
    <property type="nucleotide sequence ID" value="NZ_BAAADC010000001.1"/>
</dbReference>
<comment type="caution">
    <text evidence="12">The sequence shown here is derived from an EMBL/GenBank/DDBJ whole genome shotgun (WGS) entry which is preliminary data.</text>
</comment>
<dbReference type="InterPro" id="IPR034746">
    <property type="entry name" value="POTRA"/>
</dbReference>
<evidence type="ECO:0000256" key="10">
    <source>
        <dbReference type="SAM" id="MobiDB-lite"/>
    </source>
</evidence>
<dbReference type="Proteomes" id="UP000570514">
    <property type="component" value="Unassembled WGS sequence"/>
</dbReference>
<organism evidence="12 13">
    <name type="scientific">Rhizomicrobium palustre</name>
    <dbReference type="NCBI Taxonomy" id="189966"/>
    <lineage>
        <taxon>Bacteria</taxon>
        <taxon>Pseudomonadati</taxon>
        <taxon>Pseudomonadota</taxon>
        <taxon>Alphaproteobacteria</taxon>
        <taxon>Micropepsales</taxon>
        <taxon>Micropepsaceae</taxon>
        <taxon>Rhizomicrobium</taxon>
    </lineage>
</organism>
<feature type="domain" description="POTRA" evidence="11">
    <location>
        <begin position="58"/>
        <end position="125"/>
    </location>
</feature>
<feature type="region of interest" description="Disordered" evidence="10">
    <location>
        <begin position="37"/>
        <end position="56"/>
    </location>
</feature>
<keyword evidence="7 8" id="KW-0998">Cell outer membrane</keyword>
<evidence type="ECO:0000256" key="3">
    <source>
        <dbReference type="ARBA" id="ARBA00022692"/>
    </source>
</evidence>
<evidence type="ECO:0000256" key="2">
    <source>
        <dbReference type="ARBA" id="ARBA00022452"/>
    </source>
</evidence>
<evidence type="ECO:0000256" key="4">
    <source>
        <dbReference type="ARBA" id="ARBA00022729"/>
    </source>
</evidence>